<dbReference type="OrthoDB" id="7683403at2759"/>
<evidence type="ECO:0000259" key="11">
    <source>
        <dbReference type="PROSITE" id="PS50261"/>
    </source>
</evidence>
<name>A0A6P3YBC0_DINQU</name>
<dbReference type="KEGG" id="dqu:106751766"/>
<feature type="transmembrane region" description="Helical" evidence="10">
    <location>
        <begin position="538"/>
        <end position="558"/>
    </location>
</feature>
<dbReference type="Pfam" id="PF06652">
    <property type="entry name" value="Methuselah_N"/>
    <property type="match status" value="1"/>
</dbReference>
<dbReference type="GeneID" id="106751766"/>
<keyword evidence="3 10" id="KW-0812">Transmembrane</keyword>
<keyword evidence="7 10" id="KW-0472">Membrane</keyword>
<dbReference type="Proteomes" id="UP000515204">
    <property type="component" value="Unplaced"/>
</dbReference>
<dbReference type="PANTHER" id="PTHR47154">
    <property type="entry name" value="G-PROTEIN COUPLED RECEPTOR MTH-RELATED"/>
    <property type="match status" value="1"/>
</dbReference>
<evidence type="ECO:0000256" key="10">
    <source>
        <dbReference type="SAM" id="Phobius"/>
    </source>
</evidence>
<dbReference type="InterPro" id="IPR036272">
    <property type="entry name" value="Methuselah_N_sf"/>
</dbReference>
<dbReference type="AlphaFoldDB" id="A0A6P3YBC0"/>
<dbReference type="Gene3D" id="2.170.180.11">
    <property type="entry name" value="Methuselah ectodomain, domain 2"/>
    <property type="match status" value="1"/>
</dbReference>
<comment type="subcellular location">
    <subcellularLocation>
        <location evidence="1">Endomembrane system</location>
        <topology evidence="1">Multi-pass membrane protein</topology>
    </subcellularLocation>
</comment>
<comment type="similarity">
    <text evidence="2">Belongs to the G-protein coupled receptor 2 family. Mth subfamily.</text>
</comment>
<dbReference type="InterPro" id="IPR010596">
    <property type="entry name" value="Methuselah_N_dom"/>
</dbReference>
<dbReference type="PANTHER" id="PTHR47154:SF2">
    <property type="entry name" value="G-PROTEIN COUPLED RECEPTOR MTH-RELATED"/>
    <property type="match status" value="1"/>
</dbReference>
<evidence type="ECO:0000256" key="1">
    <source>
        <dbReference type="ARBA" id="ARBA00004127"/>
    </source>
</evidence>
<feature type="transmembrane region" description="Helical" evidence="10">
    <location>
        <begin position="454"/>
        <end position="474"/>
    </location>
</feature>
<evidence type="ECO:0000256" key="8">
    <source>
        <dbReference type="ARBA" id="ARBA00023170"/>
    </source>
</evidence>
<keyword evidence="5 10" id="KW-1133">Transmembrane helix</keyword>
<sequence length="751" mass="85837">MSSDAARAEDNNRLRIAGQTSNYSFRAMLSAAKFVFLGFASLSAISPVSSESHLVKCCPPGQLYSGSSQVNCVSLSDNAMELSVLHLNVTAQPQGHPQCDEPEDLVTTALDDFVLGEYLEVPACLEILYVQETGKSHVIVVHCRSSKDRQVKVINESFPQITHVRKCCPRDTMYDRRMRACVTKSHKPPSLFTFLPLSESVDGDRVVIIMEGLPKCEGPIVDYEIDEDDVILRNDTYSVMIPALEHDSVVNEEYFVTKDNACFDVTPYSASDRRLIARVCRGREYCDRNACVRKCCPEDELYYAPECRRHVMTGEPAKFHQVFASAVNATNSSAFDVSKDYGLLIGKPCRYGMYPVNPMKEKWSMTSQGHVQVEDYRVYNLDECCMDVLYNKSHYNRGFSLFICFNKPRTQQQNVPTRYKVTTVLEVTSCVFLLMTLLVYVCLPGLQNLHGKTLMCHVSSLLLAYTCLAIIPWITPPKAPNVKEINVTTPCRLLAYIMLFSFLSAFSWLNVMCFDIWWTFGGLRGDTVTKGRKHRRRFLFYCLYAWGFSFLVSIFVIVSDCTDILPVYMRPKIGYMGCWFTQKQGSYSEVTFFTGPVTIQLISNMVFFVLTSMHCNQVKAEIKRLTSDPADPRNKRFHSDRNRFVMNIKLFVVMGITWVCEVVSFFLKRYHVEWQDTIFYFTDVLNCLQGLLIFILFVLKSRVYLALRRRLGLDVRKKRNCDTTIMQDPYRVRKSVSNSTLMSTFVVSTAP</sequence>
<dbReference type="CDD" id="cd15039">
    <property type="entry name" value="7tmB3_Methuselah-like"/>
    <property type="match status" value="1"/>
</dbReference>
<dbReference type="SUPFAM" id="SSF63877">
    <property type="entry name" value="Methuselah ectodomain"/>
    <property type="match status" value="1"/>
</dbReference>
<feature type="transmembrane region" description="Helical" evidence="10">
    <location>
        <begin position="494"/>
        <end position="518"/>
    </location>
</feature>
<keyword evidence="12" id="KW-1185">Reference proteome</keyword>
<dbReference type="InterPro" id="IPR017981">
    <property type="entry name" value="GPCR_2-like_7TM"/>
</dbReference>
<dbReference type="InterPro" id="IPR051384">
    <property type="entry name" value="Mth_GPCR"/>
</dbReference>
<feature type="domain" description="G-protein coupled receptors family 2 profile 2" evidence="11">
    <location>
        <begin position="418"/>
        <end position="701"/>
    </location>
</feature>
<accession>A0A6P3YBC0</accession>
<evidence type="ECO:0000256" key="3">
    <source>
        <dbReference type="ARBA" id="ARBA00022692"/>
    </source>
</evidence>
<dbReference type="PROSITE" id="PS50261">
    <property type="entry name" value="G_PROTEIN_RECEP_F2_4"/>
    <property type="match status" value="1"/>
</dbReference>
<dbReference type="InterPro" id="IPR000832">
    <property type="entry name" value="GPCR_2_secretin-like"/>
</dbReference>
<feature type="transmembrane region" description="Helical" evidence="10">
    <location>
        <begin position="678"/>
        <end position="699"/>
    </location>
</feature>
<protein>
    <submittedName>
        <fullName evidence="13">G-protein coupled receptor Mth2</fullName>
    </submittedName>
</protein>
<dbReference type="GO" id="GO:0007166">
    <property type="term" value="P:cell surface receptor signaling pathway"/>
    <property type="evidence" value="ECO:0007669"/>
    <property type="project" value="InterPro"/>
</dbReference>
<gene>
    <name evidence="13" type="primary">LOC106751766</name>
</gene>
<feature type="transmembrane region" description="Helical" evidence="10">
    <location>
        <begin position="421"/>
        <end position="442"/>
    </location>
</feature>
<dbReference type="Gene3D" id="1.20.1070.10">
    <property type="entry name" value="Rhodopsin 7-helix transmembrane proteins"/>
    <property type="match status" value="1"/>
</dbReference>
<dbReference type="InterPro" id="IPR023311">
    <property type="entry name" value="Methusela_ecto_dom_2"/>
</dbReference>
<proteinExistence type="inferred from homology"/>
<evidence type="ECO:0000256" key="7">
    <source>
        <dbReference type="ARBA" id="ARBA00023136"/>
    </source>
</evidence>
<feature type="transmembrane region" description="Helical" evidence="10">
    <location>
        <begin position="644"/>
        <end position="666"/>
    </location>
</feature>
<evidence type="ECO:0000256" key="6">
    <source>
        <dbReference type="ARBA" id="ARBA00023040"/>
    </source>
</evidence>
<organism evidence="12 13">
    <name type="scientific">Dinoponera quadriceps</name>
    <name type="common">South American ant</name>
    <dbReference type="NCBI Taxonomy" id="609295"/>
    <lineage>
        <taxon>Eukaryota</taxon>
        <taxon>Metazoa</taxon>
        <taxon>Ecdysozoa</taxon>
        <taxon>Arthropoda</taxon>
        <taxon>Hexapoda</taxon>
        <taxon>Insecta</taxon>
        <taxon>Pterygota</taxon>
        <taxon>Neoptera</taxon>
        <taxon>Endopterygota</taxon>
        <taxon>Hymenoptera</taxon>
        <taxon>Apocrita</taxon>
        <taxon>Aculeata</taxon>
        <taxon>Formicoidea</taxon>
        <taxon>Formicidae</taxon>
        <taxon>Ponerinae</taxon>
        <taxon>Ponerini</taxon>
        <taxon>Dinoponera</taxon>
    </lineage>
</organism>
<keyword evidence="8 13" id="KW-0675">Receptor</keyword>
<dbReference type="GO" id="GO:0008528">
    <property type="term" value="F:G protein-coupled peptide receptor activity"/>
    <property type="evidence" value="ECO:0007669"/>
    <property type="project" value="TreeGrafter"/>
</dbReference>
<evidence type="ECO:0000313" key="12">
    <source>
        <dbReference type="Proteomes" id="UP000515204"/>
    </source>
</evidence>
<evidence type="ECO:0000256" key="9">
    <source>
        <dbReference type="ARBA" id="ARBA00023224"/>
    </source>
</evidence>
<evidence type="ECO:0000313" key="13">
    <source>
        <dbReference type="RefSeq" id="XP_014488346.1"/>
    </source>
</evidence>
<dbReference type="GO" id="GO:0012505">
    <property type="term" value="C:endomembrane system"/>
    <property type="evidence" value="ECO:0007669"/>
    <property type="project" value="UniProtKB-SubCell"/>
</dbReference>
<evidence type="ECO:0000256" key="2">
    <source>
        <dbReference type="ARBA" id="ARBA00008979"/>
    </source>
</evidence>
<keyword evidence="9" id="KW-0807">Transducer</keyword>
<dbReference type="Pfam" id="PF00002">
    <property type="entry name" value="7tm_2"/>
    <property type="match status" value="1"/>
</dbReference>
<evidence type="ECO:0000256" key="4">
    <source>
        <dbReference type="ARBA" id="ARBA00022729"/>
    </source>
</evidence>
<keyword evidence="4" id="KW-0732">Signal</keyword>
<keyword evidence="6" id="KW-0297">G-protein coupled receptor</keyword>
<evidence type="ECO:0000256" key="5">
    <source>
        <dbReference type="ARBA" id="ARBA00022989"/>
    </source>
</evidence>
<feature type="transmembrane region" description="Helical" evidence="10">
    <location>
        <begin position="590"/>
        <end position="610"/>
    </location>
</feature>
<reference evidence="13" key="1">
    <citation type="submission" date="2025-08" db="UniProtKB">
        <authorList>
            <consortium name="RefSeq"/>
        </authorList>
    </citation>
    <scope>IDENTIFICATION</scope>
</reference>
<dbReference type="RefSeq" id="XP_014488346.1">
    <property type="nucleotide sequence ID" value="XM_014632860.1"/>
</dbReference>
<dbReference type="GO" id="GO:0005886">
    <property type="term" value="C:plasma membrane"/>
    <property type="evidence" value="ECO:0007669"/>
    <property type="project" value="TreeGrafter"/>
</dbReference>